<dbReference type="Pfam" id="PF00861">
    <property type="entry name" value="Ribosomal_L18p"/>
    <property type="match status" value="1"/>
</dbReference>
<comment type="function">
    <text evidence="1">Binds 5S rRNA, forms part of the central protuberance of the 50S subunit.</text>
</comment>
<comment type="similarity">
    <text evidence="2">Belongs to the universal ribosomal protein uL18 family.</text>
</comment>
<dbReference type="GeneID" id="33360335"/>
<keyword evidence="5" id="KW-0694">RNA-binding</keyword>
<evidence type="ECO:0000256" key="1">
    <source>
        <dbReference type="ARBA" id="ARBA00003898"/>
    </source>
</evidence>
<evidence type="ECO:0000256" key="3">
    <source>
        <dbReference type="ARBA" id="ARBA00011505"/>
    </source>
</evidence>
<accession>A0A1Z1MMC3</accession>
<dbReference type="RefSeq" id="YP_009397900.1">
    <property type="nucleotide sequence ID" value="NC_035289.1"/>
</dbReference>
<dbReference type="PANTHER" id="PTHR12899">
    <property type="entry name" value="39S RIBOSOMAL PROTEIN L18, MITOCHONDRIAL"/>
    <property type="match status" value="1"/>
</dbReference>
<keyword evidence="7" id="KW-0687">Ribonucleoprotein</keyword>
<keyword evidence="10" id="KW-0934">Plastid</keyword>
<keyword evidence="6 10" id="KW-0689">Ribosomal protein</keyword>
<dbReference type="GO" id="GO:0006412">
    <property type="term" value="P:translation"/>
    <property type="evidence" value="ECO:0007669"/>
    <property type="project" value="InterPro"/>
</dbReference>
<geneLocation type="chloroplast" evidence="10"/>
<dbReference type="GO" id="GO:1990904">
    <property type="term" value="C:ribonucleoprotein complex"/>
    <property type="evidence" value="ECO:0007669"/>
    <property type="project" value="UniProtKB-KW"/>
</dbReference>
<dbReference type="SUPFAM" id="SSF53137">
    <property type="entry name" value="Translational machinery components"/>
    <property type="match status" value="1"/>
</dbReference>
<dbReference type="NCBIfam" id="TIGR00060">
    <property type="entry name" value="L18_bact"/>
    <property type="match status" value="1"/>
</dbReference>
<keyword evidence="10" id="KW-0150">Chloroplast</keyword>
<protein>
    <recommendedName>
        <fullName evidence="8">Large ribosomal subunit protein uL18c</fullName>
    </recommendedName>
    <alternativeName>
        <fullName evidence="9">50S ribosomal protein L18, chloroplastic</fullName>
    </alternativeName>
</protein>
<gene>
    <name evidence="10" type="primary">rpl18</name>
</gene>
<dbReference type="InterPro" id="IPR057268">
    <property type="entry name" value="Ribosomal_L18"/>
</dbReference>
<dbReference type="GO" id="GO:0005737">
    <property type="term" value="C:cytoplasm"/>
    <property type="evidence" value="ECO:0007669"/>
    <property type="project" value="UniProtKB-ARBA"/>
</dbReference>
<evidence type="ECO:0000256" key="8">
    <source>
        <dbReference type="ARBA" id="ARBA00035303"/>
    </source>
</evidence>
<dbReference type="InterPro" id="IPR004389">
    <property type="entry name" value="Ribosomal_uL18_bac-type"/>
</dbReference>
<dbReference type="CDD" id="cd00432">
    <property type="entry name" value="Ribosomal_L18_L5e"/>
    <property type="match status" value="1"/>
</dbReference>
<organism evidence="10">
    <name type="scientific">Sonderella linearis</name>
    <dbReference type="NCBI Taxonomy" id="110477"/>
    <lineage>
        <taxon>Eukaryota</taxon>
        <taxon>Rhodophyta</taxon>
        <taxon>Florideophyceae</taxon>
        <taxon>Rhodymeniophycidae</taxon>
        <taxon>Ceramiales</taxon>
        <taxon>Rhodomelaceae</taxon>
        <taxon>Sonderella</taxon>
    </lineage>
</organism>
<dbReference type="Gene3D" id="3.30.420.100">
    <property type="match status" value="1"/>
</dbReference>
<evidence type="ECO:0000256" key="7">
    <source>
        <dbReference type="ARBA" id="ARBA00023274"/>
    </source>
</evidence>
<evidence type="ECO:0000313" key="10">
    <source>
        <dbReference type="EMBL" id="ARW67086.1"/>
    </source>
</evidence>
<evidence type="ECO:0000256" key="4">
    <source>
        <dbReference type="ARBA" id="ARBA00022730"/>
    </source>
</evidence>
<proteinExistence type="inferred from homology"/>
<comment type="subunit">
    <text evidence="3">Part of the 50S ribosomal subunit; contacts the 5S rRNA.</text>
</comment>
<dbReference type="PANTHER" id="PTHR12899:SF3">
    <property type="entry name" value="LARGE RIBOSOMAL SUBUNIT PROTEIN UL18M"/>
    <property type="match status" value="1"/>
</dbReference>
<evidence type="ECO:0000256" key="6">
    <source>
        <dbReference type="ARBA" id="ARBA00022980"/>
    </source>
</evidence>
<dbReference type="InterPro" id="IPR005484">
    <property type="entry name" value="Ribosomal_uL18_bac/plant/anim"/>
</dbReference>
<evidence type="ECO:0000256" key="9">
    <source>
        <dbReference type="ARBA" id="ARBA00035346"/>
    </source>
</evidence>
<sequence>MKIKGKLNKPRLYIFKSNKHLYANIIDDHNQKVLTSTSSLSKYIKNETNQFANCQVAKLIGKNIGIKLKKLGINQIIFDRGKNIYHGQVKELAEATRNEGINF</sequence>
<reference evidence="10" key="1">
    <citation type="journal article" date="2017" name="J. Phycol.">
        <title>Analysis of chloroplast genomes and a supermatrix inform reclassification of the Rhodomelaceae (Rhodophyta).</title>
        <authorList>
            <person name="Diaz-Tapia P."/>
            <person name="Maggs C.A."/>
            <person name="West J.A."/>
            <person name="Verbruggen H."/>
        </authorList>
    </citation>
    <scope>NUCLEOTIDE SEQUENCE</scope>
    <source>
        <strain evidence="10">PD1151</strain>
    </source>
</reference>
<name>A0A1Z1MMC3_9FLOR</name>
<dbReference type="GO" id="GO:0003735">
    <property type="term" value="F:structural constituent of ribosome"/>
    <property type="evidence" value="ECO:0007669"/>
    <property type="project" value="InterPro"/>
</dbReference>
<dbReference type="EMBL" id="MF101445">
    <property type="protein sequence ID" value="ARW67086.1"/>
    <property type="molecule type" value="Genomic_DNA"/>
</dbReference>
<dbReference type="GO" id="GO:0008097">
    <property type="term" value="F:5S rRNA binding"/>
    <property type="evidence" value="ECO:0007669"/>
    <property type="project" value="TreeGrafter"/>
</dbReference>
<dbReference type="GO" id="GO:0005840">
    <property type="term" value="C:ribosome"/>
    <property type="evidence" value="ECO:0007669"/>
    <property type="project" value="UniProtKB-KW"/>
</dbReference>
<evidence type="ECO:0000256" key="5">
    <source>
        <dbReference type="ARBA" id="ARBA00022884"/>
    </source>
</evidence>
<dbReference type="AlphaFoldDB" id="A0A1Z1MMC3"/>
<keyword evidence="4" id="KW-0699">rRNA-binding</keyword>
<evidence type="ECO:0000256" key="2">
    <source>
        <dbReference type="ARBA" id="ARBA00007116"/>
    </source>
</evidence>